<dbReference type="GO" id="GO:0008757">
    <property type="term" value="F:S-adenosylmethionine-dependent methyltransferase activity"/>
    <property type="evidence" value="ECO:0007669"/>
    <property type="project" value="UniProtKB-ARBA"/>
</dbReference>
<keyword evidence="2" id="KW-0949">S-adenosyl-L-methionine</keyword>
<dbReference type="Pfam" id="PF05175">
    <property type="entry name" value="MTS"/>
    <property type="match status" value="1"/>
</dbReference>
<comment type="caution">
    <text evidence="4">The sequence shown here is derived from an EMBL/GenBank/DDBJ whole genome shotgun (WGS) entry which is preliminary data.</text>
</comment>
<evidence type="ECO:0000313" key="5">
    <source>
        <dbReference type="Proteomes" id="UP001152599"/>
    </source>
</evidence>
<dbReference type="PROSITE" id="PS00092">
    <property type="entry name" value="N6_MTASE"/>
    <property type="match status" value="1"/>
</dbReference>
<evidence type="ECO:0000256" key="2">
    <source>
        <dbReference type="ARBA" id="ARBA00022691"/>
    </source>
</evidence>
<dbReference type="Gene3D" id="3.40.50.150">
    <property type="entry name" value="Vaccinia Virus protein VP39"/>
    <property type="match status" value="1"/>
</dbReference>
<accession>A0A9X4RVR5</accession>
<dbReference type="GO" id="GO:0032259">
    <property type="term" value="P:methylation"/>
    <property type="evidence" value="ECO:0007669"/>
    <property type="project" value="UniProtKB-KW"/>
</dbReference>
<feature type="domain" description="Methyltransferase small" evidence="3">
    <location>
        <begin position="189"/>
        <end position="333"/>
    </location>
</feature>
<keyword evidence="1 4" id="KW-0489">Methyltransferase</keyword>
<proteinExistence type="predicted"/>
<dbReference type="InterPro" id="IPR007848">
    <property type="entry name" value="Small_mtfrase_dom"/>
</dbReference>
<dbReference type="AlphaFoldDB" id="A0A9X4RVR5"/>
<protein>
    <submittedName>
        <fullName evidence="4">Methyltransferase</fullName>
    </submittedName>
</protein>
<dbReference type="CDD" id="cd02440">
    <property type="entry name" value="AdoMet_MTases"/>
    <property type="match status" value="1"/>
</dbReference>
<evidence type="ECO:0000259" key="3">
    <source>
        <dbReference type="Pfam" id="PF05175"/>
    </source>
</evidence>
<dbReference type="SUPFAM" id="SSF53335">
    <property type="entry name" value="S-adenosyl-L-methionine-dependent methyltransferases"/>
    <property type="match status" value="1"/>
</dbReference>
<organism evidence="4 5">
    <name type="scientific">Profundicola chukchiensis</name>
    <dbReference type="NCBI Taxonomy" id="2961959"/>
    <lineage>
        <taxon>Bacteria</taxon>
        <taxon>Pseudomonadati</taxon>
        <taxon>Bacteroidota</taxon>
        <taxon>Flavobacteriia</taxon>
        <taxon>Flavobacteriales</taxon>
        <taxon>Weeksellaceae</taxon>
        <taxon>Profundicola</taxon>
    </lineage>
</organism>
<dbReference type="EMBL" id="JANCMU010000003">
    <property type="protein sequence ID" value="MDG4946050.1"/>
    <property type="molecule type" value="Genomic_DNA"/>
</dbReference>
<evidence type="ECO:0000313" key="4">
    <source>
        <dbReference type="EMBL" id="MDG4946050.1"/>
    </source>
</evidence>
<gene>
    <name evidence="4" type="ORF">NMK71_06460</name>
</gene>
<keyword evidence="5" id="KW-1185">Reference proteome</keyword>
<dbReference type="GO" id="GO:0008170">
    <property type="term" value="F:N-methyltransferase activity"/>
    <property type="evidence" value="ECO:0007669"/>
    <property type="project" value="UniProtKB-ARBA"/>
</dbReference>
<reference evidence="4" key="1">
    <citation type="submission" date="2022-07" db="EMBL/GenBank/DDBJ databases">
        <title>Description and genome-wide analysis of Profundicola chukchiensis gen. nov., sp. nov., marine bacteria isolated from bottom sediments of the Chukchi Sea.</title>
        <authorList>
            <person name="Romanenko L."/>
            <person name="Otstavnykh N."/>
            <person name="Kurilenko V."/>
            <person name="Eremeev V."/>
            <person name="Velansky P."/>
            <person name="Mikhailov V."/>
            <person name="Isaeva M."/>
        </authorList>
    </citation>
    <scope>NUCLEOTIDE SEQUENCE</scope>
    <source>
        <strain evidence="4">KMM 9713</strain>
    </source>
</reference>
<dbReference type="GO" id="GO:0003676">
    <property type="term" value="F:nucleic acid binding"/>
    <property type="evidence" value="ECO:0007669"/>
    <property type="project" value="InterPro"/>
</dbReference>
<name>A0A9X4RVR5_9FLAO</name>
<dbReference type="InterPro" id="IPR029063">
    <property type="entry name" value="SAM-dependent_MTases_sf"/>
</dbReference>
<dbReference type="InterPro" id="IPR002052">
    <property type="entry name" value="DNA_methylase_N6_adenine_CS"/>
</dbReference>
<dbReference type="Proteomes" id="UP001152599">
    <property type="component" value="Unassembled WGS sequence"/>
</dbReference>
<evidence type="ECO:0000256" key="1">
    <source>
        <dbReference type="ARBA" id="ARBA00022603"/>
    </source>
</evidence>
<keyword evidence="1 4" id="KW-0808">Transferase</keyword>
<dbReference type="RefSeq" id="WP_304420559.1">
    <property type="nucleotide sequence ID" value="NZ_JANCMU010000003.1"/>
</dbReference>
<sequence length="369" mass="43009">MSKIYQTFYPNMQPNQTNLKLNIPKPQEMAPDQMAFRRGDDSSLAIEYLEKGNSILIFDYYHDGILLLKSIHDYLQQKLPNKSFNNQRIYRSKYQQLSNLLLVEVKNSKLNLKKAPEIGWLERFYPNQSSFLLSFPQVQGLNSSWQWYKNGIQIPVLRERIHPFYGVYFPTRFEHLILFDEWVKNYKGPKKSAIDVGVGCGVLSLQLLQSGFEKVYGTDINPNAIYGLEEVIEQQNLHGKLHLDMANLFGQWDEPTELIVFNPPWLPAPFDLDGIDEAIYYDQDLFLNFFREARKRLLPNGKLLLIFSNLAQITKVTKTHPILEEIEKGGRFELVKSYTKTVKAASSKTKRNAHWRAEEEVELWELSPI</sequence>